<feature type="region of interest" description="Disordered" evidence="1">
    <location>
        <begin position="58"/>
        <end position="81"/>
    </location>
</feature>
<dbReference type="Pfam" id="PF10944">
    <property type="entry name" value="DUF2630"/>
    <property type="match status" value="1"/>
</dbReference>
<evidence type="ECO:0000313" key="2">
    <source>
        <dbReference type="EMBL" id="TCO52596.1"/>
    </source>
</evidence>
<keyword evidence="3" id="KW-1185">Reference proteome</keyword>
<protein>
    <submittedName>
        <fullName evidence="2">Uncharacterized protein DUF2630</fullName>
    </submittedName>
</protein>
<dbReference type="EMBL" id="SLWS01000012">
    <property type="protein sequence ID" value="TCO52596.1"/>
    <property type="molecule type" value="Genomic_DNA"/>
</dbReference>
<evidence type="ECO:0000256" key="1">
    <source>
        <dbReference type="SAM" id="MobiDB-lite"/>
    </source>
</evidence>
<evidence type="ECO:0000313" key="3">
    <source>
        <dbReference type="Proteomes" id="UP000295680"/>
    </source>
</evidence>
<dbReference type="RefSeq" id="WP_132124503.1">
    <property type="nucleotide sequence ID" value="NZ_SLWS01000012.1"/>
</dbReference>
<dbReference type="Proteomes" id="UP000295680">
    <property type="component" value="Unassembled WGS sequence"/>
</dbReference>
<accession>A0A4R2J7L4</accession>
<comment type="caution">
    <text evidence="2">The sequence shown here is derived from an EMBL/GenBank/DDBJ whole genome shotgun (WGS) entry which is preliminary data.</text>
</comment>
<reference evidence="2 3" key="1">
    <citation type="submission" date="2019-03" db="EMBL/GenBank/DDBJ databases">
        <title>Genomic Encyclopedia of Type Strains, Phase IV (KMG-IV): sequencing the most valuable type-strain genomes for metagenomic binning, comparative biology and taxonomic classification.</title>
        <authorList>
            <person name="Goeker M."/>
        </authorList>
    </citation>
    <scope>NUCLEOTIDE SEQUENCE [LARGE SCALE GENOMIC DNA]</scope>
    <source>
        <strain evidence="2 3">DSM 45934</strain>
    </source>
</reference>
<dbReference type="AlphaFoldDB" id="A0A4R2J7L4"/>
<proteinExistence type="predicted"/>
<dbReference type="OrthoDB" id="7376174at2"/>
<sequence>MTERDILDQIRTLVDREHELRTHNVAGEIDSAEEQTQLRSLEEALDQCWDLLRQRRARRGAGENPEDAQARPAQQVEGYLQ</sequence>
<organism evidence="2 3">
    <name type="scientific">Actinocrispum wychmicini</name>
    <dbReference type="NCBI Taxonomy" id="1213861"/>
    <lineage>
        <taxon>Bacteria</taxon>
        <taxon>Bacillati</taxon>
        <taxon>Actinomycetota</taxon>
        <taxon>Actinomycetes</taxon>
        <taxon>Pseudonocardiales</taxon>
        <taxon>Pseudonocardiaceae</taxon>
        <taxon>Actinocrispum</taxon>
    </lineage>
</organism>
<dbReference type="InterPro" id="IPR020311">
    <property type="entry name" value="Uncharacterised_Rv0898c"/>
</dbReference>
<gene>
    <name evidence="2" type="ORF">EV192_112328</name>
</gene>
<name>A0A4R2J7L4_9PSEU</name>